<dbReference type="RefSeq" id="WP_058872913.1">
    <property type="nucleotide sequence ID" value="NZ_LQBK01000004.1"/>
</dbReference>
<protein>
    <submittedName>
        <fullName evidence="1">Uncharacterized protein</fullName>
    </submittedName>
</protein>
<gene>
    <name evidence="1" type="ORF">AVL61_00790</name>
</gene>
<accession>A0A0W8INM5</accession>
<organism evidence="1 2">
    <name type="scientific">Kocuria rosea subsp. polaris</name>
    <dbReference type="NCBI Taxonomy" id="136273"/>
    <lineage>
        <taxon>Bacteria</taxon>
        <taxon>Bacillati</taxon>
        <taxon>Actinomycetota</taxon>
        <taxon>Actinomycetes</taxon>
        <taxon>Micrococcales</taxon>
        <taxon>Micrococcaceae</taxon>
        <taxon>Kocuria</taxon>
    </lineage>
</organism>
<dbReference type="Proteomes" id="UP000053512">
    <property type="component" value="Unassembled WGS sequence"/>
</dbReference>
<dbReference type="Gene3D" id="3.75.10.10">
    <property type="entry name" value="L-arginine/glycine Amidinotransferase, Chain A"/>
    <property type="match status" value="1"/>
</dbReference>
<reference evidence="2" key="1">
    <citation type="submission" date="2015-12" db="EMBL/GenBank/DDBJ databases">
        <authorList>
            <person name="Nair G.R."/>
            <person name="Kaur G."/>
            <person name="Mayilraj S."/>
        </authorList>
    </citation>
    <scope>NUCLEOTIDE SEQUENCE [LARGE SCALE GENOMIC DNA]</scope>
    <source>
        <strain evidence="2">CD08_4</strain>
    </source>
</reference>
<dbReference type="EMBL" id="LQBK01000004">
    <property type="protein sequence ID" value="KUG61497.1"/>
    <property type="molecule type" value="Genomic_DNA"/>
</dbReference>
<proteinExistence type="predicted"/>
<evidence type="ECO:0000313" key="2">
    <source>
        <dbReference type="Proteomes" id="UP000053512"/>
    </source>
</evidence>
<evidence type="ECO:0000313" key="1">
    <source>
        <dbReference type="EMBL" id="KUG61497.1"/>
    </source>
</evidence>
<dbReference type="AlphaFoldDB" id="A0A0W8INM5"/>
<comment type="caution">
    <text evidence="1">The sequence shown here is derived from an EMBL/GenBank/DDBJ whole genome shotgun (WGS) entry which is preliminary data.</text>
</comment>
<dbReference type="OrthoDB" id="3650527at2"/>
<sequence>MPEQKMERHYPKVAALRPRTEGDVPEEGQRQLYLARIVMAEAAAAEAARRVPRNPRLVSSTHGEIGRMLLAIPSYAVTDVDGRPNPLAAAYRDLVSKLGPEVDLEVITHESVEAEVRAWFDADRQGDVHVIAVVDHLHFSVWAEDGYAIVQDEGAGTPAFVEPFSFPRYGDALLADIVSNHTDMGHSQAPLYFQGGNLLIGDDFFLIGADYPANSLSYVYQAIIPAPGESPPATVRRLYSEYLDTSRVMHYVGSTVPVPAQAVRPITVDGTEWQEIVHFGNKAGTVQPLFHIDMFITLAGRGSDGRYRLLVGDPRMAAQILDVPLWPGAMQEVFDNIALHLDALGFDVHRNPLPLTHVDDPADRLRTWYFATSNNALAQIGSDGTKRVWLPTYGHGAWSDLARTDEANREVWQSLGFEVTMLGDFHPFAENLGAVHCIKKYLDRTDGQGSLPT</sequence>
<name>A0A0W8INM5_KOCRO</name>